<organism evidence="2 3">
    <name type="scientific">Formosa sediminum</name>
    <dbReference type="NCBI Taxonomy" id="2594004"/>
    <lineage>
        <taxon>Bacteria</taxon>
        <taxon>Pseudomonadati</taxon>
        <taxon>Bacteroidota</taxon>
        <taxon>Flavobacteriia</taxon>
        <taxon>Flavobacteriales</taxon>
        <taxon>Flavobacteriaceae</taxon>
        <taxon>Formosa</taxon>
    </lineage>
</organism>
<dbReference type="Pfam" id="PF03767">
    <property type="entry name" value="Acid_phosphat_B"/>
    <property type="match status" value="1"/>
</dbReference>
<dbReference type="AlphaFoldDB" id="A0A516GTQ2"/>
<evidence type="ECO:0000313" key="2">
    <source>
        <dbReference type="EMBL" id="QDO94893.1"/>
    </source>
</evidence>
<keyword evidence="1" id="KW-0732">Signal</keyword>
<protein>
    <recommendedName>
        <fullName evidence="4">5'-nucleotidase, lipoprotein e(P4) family</fullName>
    </recommendedName>
</protein>
<accession>A0A516GTQ2</accession>
<dbReference type="InterPro" id="IPR036412">
    <property type="entry name" value="HAD-like_sf"/>
</dbReference>
<dbReference type="Proteomes" id="UP000319209">
    <property type="component" value="Chromosome"/>
</dbReference>
<dbReference type="KEGG" id="fop:FNB79_13250"/>
<dbReference type="SUPFAM" id="SSF56784">
    <property type="entry name" value="HAD-like"/>
    <property type="match status" value="1"/>
</dbReference>
<dbReference type="InterPro" id="IPR023214">
    <property type="entry name" value="HAD_sf"/>
</dbReference>
<sequence>MLLQTTTSNKDERRSSVLKTHEVVMYIGDNLGDFNSVFDHKPTSERHKITDSLKSKLGSTFIVLPNPMYGAWEYGLYNENPYGISEKEKDSLRKAKLKTY</sequence>
<gene>
    <name evidence="2" type="ORF">FNB79_13250</name>
</gene>
<dbReference type="InterPro" id="IPR005519">
    <property type="entry name" value="Acid_phosphat_B-like"/>
</dbReference>
<name>A0A516GTQ2_9FLAO</name>
<dbReference type="Gene3D" id="3.40.50.1000">
    <property type="entry name" value="HAD superfamily/HAD-like"/>
    <property type="match status" value="1"/>
</dbReference>
<evidence type="ECO:0000313" key="3">
    <source>
        <dbReference type="Proteomes" id="UP000319209"/>
    </source>
</evidence>
<dbReference type="EMBL" id="CP041637">
    <property type="protein sequence ID" value="QDO94893.1"/>
    <property type="molecule type" value="Genomic_DNA"/>
</dbReference>
<evidence type="ECO:0008006" key="4">
    <source>
        <dbReference type="Google" id="ProtNLM"/>
    </source>
</evidence>
<dbReference type="OrthoDB" id="395856at2"/>
<evidence type="ECO:0000256" key="1">
    <source>
        <dbReference type="ARBA" id="ARBA00022729"/>
    </source>
</evidence>
<proteinExistence type="predicted"/>
<keyword evidence="3" id="KW-1185">Reference proteome</keyword>
<reference evidence="2 3" key="1">
    <citation type="submission" date="2019-07" db="EMBL/GenBank/DDBJ databases">
        <title>Genome sequencing for Formosa sp. PS13.</title>
        <authorList>
            <person name="Park S.-J."/>
        </authorList>
    </citation>
    <scope>NUCLEOTIDE SEQUENCE [LARGE SCALE GENOMIC DNA]</scope>
    <source>
        <strain evidence="2 3">PS13</strain>
    </source>
</reference>